<keyword evidence="5 12" id="KW-1133">Transmembrane helix</keyword>
<feature type="binding site" evidence="11">
    <location>
        <position position="398"/>
    </location>
    <ligand>
        <name>Mn(2+)</name>
        <dbReference type="ChEBI" id="CHEBI:29035"/>
    </ligand>
</feature>
<reference evidence="13" key="2">
    <citation type="journal article" date="2015" name="Sci. Adv.">
        <title>Membrane pore architecture of the CslF6 protein controls (1-3,1-4)-?-glucan structure.</title>
        <authorList>
            <person name="Jobling S.A."/>
        </authorList>
    </citation>
    <scope>NUCLEOTIDE SEQUENCE</scope>
</reference>
<dbReference type="HOGENOM" id="CLU_001418_3_1_1"/>
<feature type="transmembrane region" description="Helical" evidence="12">
    <location>
        <begin position="125"/>
        <end position="144"/>
    </location>
</feature>
<dbReference type="EnsemblPlants" id="KQJ95295">
    <property type="protein sequence ID" value="KQJ95295"/>
    <property type="gene ID" value="BRADI_3g16307v3"/>
</dbReference>
<evidence type="ECO:0000256" key="11">
    <source>
        <dbReference type="PIRSR" id="PIRSR605150-3"/>
    </source>
</evidence>
<keyword evidence="2" id="KW-0328">Glycosyltransferase</keyword>
<proteinExistence type="evidence at transcript level"/>
<evidence type="ECO:0000256" key="9">
    <source>
        <dbReference type="PIRSR" id="PIRSR605150-1"/>
    </source>
</evidence>
<dbReference type="InterPro" id="IPR029044">
    <property type="entry name" value="Nucleotide-diphossugar_trans"/>
</dbReference>
<sequence>MAPAVAGGSSRGAGCKCGFQVCVCSGSAAVASAGSSLEVERAMAVTPVEGQAAPVDGESWVGVELGPDGVETDESGAGVDDRPVFKTEKIKGVLLHPYRVLIFVRLIAFTLFVIWRISHKNPDTMWLWVTSICGEFWFGFSWLLDQLPKLNPINRIPDLAVLRQRFDRADGTSTLPGLDIFVTTADPIKEPILSTANSVLSILAADYPVDRNTCYISDDSGMLMTYEAMAESAKFATLWVPFCRKHGIEPRGPESYFELKSHPYMGRAHDEFVNDRRRVRKEYDDFKAKINSLETDIQQRNDLHNAAVPQNGDGIPRPTWMADGVQWQGTWVEPSANHRKGDHAGIVLVLIDHPSHDRLPGAPASADNALDFSGVDTRLPMLVYMSREKRPGHNHQKKAGAMNALTRASALLSNAPFILNLDCDHYINNSQALRAGICFMVGRDSDTVAFVQFPQRFEGVDPTDLYANHNRIFFDGTLRALDGMQGPIYVGTGCLFRRITVYGFDPPRINVGGPCFPALGGLFAKTKYEKPSMEMTMARANQAVVPAMAKGKHGFLPLPKKTYGKSDKFVDTIPRASHPSPYAAEGIRVVDSGAETLAEAVKVTGSAFEQKTGWGSELGWVYDTVTEDVVTGYRMHIKGWRSRYCSIYPHAFIGTAPINLTERLFQVLRWSTGSLEIFFSKNNPLFGSTYLHPLQRVAYINITTYPFTAIFLIFYTTVPALSFVTGHFIVQRPTTMFYVYLGIVLATLLIIAVLEVKWAGVTVFEWFRNGQFWMTASCSAYLAAVCQVLTKVIFRRDISFKLTSKLPAGDEKKDPYADLYVVRWTPLMITPIIIIFVNIIGSAVAFAKVLDGEWTHWLKVAGGVFFNFWVLFHLYPFAKGLLGKHGKTPVVVLVWWAFTFVITAVLYINIPHIHGGGGKHSVGHGMHHGKKFDGYYLWP</sequence>
<evidence type="ECO:0000256" key="8">
    <source>
        <dbReference type="ARBA" id="ARBA00023316"/>
    </source>
</evidence>
<reference evidence="15" key="4">
    <citation type="submission" date="2018-08" db="UniProtKB">
        <authorList>
            <consortium name="EnsemblPlants"/>
        </authorList>
    </citation>
    <scope>IDENTIFICATION</scope>
    <source>
        <strain evidence="15">cv. Bd21</strain>
    </source>
</reference>
<evidence type="ECO:0000256" key="6">
    <source>
        <dbReference type="ARBA" id="ARBA00023034"/>
    </source>
</evidence>
<dbReference type="KEGG" id="bdi:100834026"/>
<keyword evidence="6" id="KW-0333">Golgi apparatus</keyword>
<feature type="binding site" evidence="11">
    <location>
        <position position="422"/>
    </location>
    <ligand>
        <name>Mn(2+)</name>
        <dbReference type="ChEBI" id="CHEBI:29035"/>
    </ligand>
</feature>
<dbReference type="GO" id="GO:0030244">
    <property type="term" value="P:cellulose biosynthetic process"/>
    <property type="evidence" value="ECO:0007669"/>
    <property type="project" value="InterPro"/>
</dbReference>
<feature type="transmembrane region" description="Helical" evidence="12">
    <location>
        <begin position="856"/>
        <end position="878"/>
    </location>
</feature>
<evidence type="ECO:0000256" key="3">
    <source>
        <dbReference type="ARBA" id="ARBA00022679"/>
    </source>
</evidence>
<evidence type="ECO:0000256" key="10">
    <source>
        <dbReference type="PIRSR" id="PIRSR605150-2"/>
    </source>
</evidence>
<keyword evidence="4 12" id="KW-0812">Transmembrane</keyword>
<evidence type="ECO:0000256" key="4">
    <source>
        <dbReference type="ARBA" id="ARBA00022692"/>
    </source>
</evidence>
<evidence type="ECO:0000256" key="12">
    <source>
        <dbReference type="SAM" id="Phobius"/>
    </source>
</evidence>
<evidence type="ECO:0000313" key="16">
    <source>
        <dbReference type="Proteomes" id="UP000008810"/>
    </source>
</evidence>
<dbReference type="GO" id="GO:0000139">
    <property type="term" value="C:Golgi membrane"/>
    <property type="evidence" value="ECO:0007669"/>
    <property type="project" value="UniProtKB-SubCell"/>
</dbReference>
<protein>
    <submittedName>
        <fullName evidence="13">CslF6</fullName>
    </submittedName>
</protein>
<gene>
    <name evidence="15" type="primary">LOC100834026</name>
    <name evidence="14" type="ORF">BRADI_3g16307v3</name>
</gene>
<evidence type="ECO:0000313" key="13">
    <source>
        <dbReference type="EMBL" id="AKJ66173.1"/>
    </source>
</evidence>
<evidence type="ECO:0000256" key="2">
    <source>
        <dbReference type="ARBA" id="ARBA00022676"/>
    </source>
</evidence>
<reference evidence="14" key="3">
    <citation type="submission" date="2017-06" db="EMBL/GenBank/DDBJ databases">
        <title>WGS assembly of Brachypodium distachyon.</title>
        <authorList>
            <consortium name="The International Brachypodium Initiative"/>
            <person name="Lucas S."/>
            <person name="Harmon-Smith M."/>
            <person name="Lail K."/>
            <person name="Tice H."/>
            <person name="Grimwood J."/>
            <person name="Bruce D."/>
            <person name="Barry K."/>
            <person name="Shu S."/>
            <person name="Lindquist E."/>
            <person name="Wang M."/>
            <person name="Pitluck S."/>
            <person name="Vogel J.P."/>
            <person name="Garvin D.F."/>
            <person name="Mockler T.C."/>
            <person name="Schmutz J."/>
            <person name="Rokhsar D."/>
            <person name="Bevan M.W."/>
        </authorList>
    </citation>
    <scope>NUCLEOTIDE SEQUENCE</scope>
    <source>
        <strain evidence="14">Bd21</strain>
    </source>
</reference>
<feature type="binding site" evidence="10">
    <location>
        <position position="190"/>
    </location>
    <ligand>
        <name>UDP-alpha-D-glucose</name>
        <dbReference type="ChEBI" id="CHEBI:58885"/>
    </ligand>
</feature>
<evidence type="ECO:0000313" key="15">
    <source>
        <dbReference type="EnsemblPlants" id="KQJ95295"/>
    </source>
</evidence>
<keyword evidence="7 12" id="KW-0472">Membrane</keyword>
<dbReference type="AlphaFoldDB" id="I1I1D2"/>
<feature type="transmembrane region" description="Helical" evidence="12">
    <location>
        <begin position="772"/>
        <end position="794"/>
    </location>
</feature>
<reference evidence="14 15" key="1">
    <citation type="journal article" date="2010" name="Nature">
        <title>Genome sequencing and analysis of the model grass Brachypodium distachyon.</title>
        <authorList>
            <consortium name="International Brachypodium Initiative"/>
        </authorList>
    </citation>
    <scope>NUCLEOTIDE SEQUENCE [LARGE SCALE GENOMIC DNA]</scope>
    <source>
        <strain evidence="14 15">Bd21</strain>
    </source>
</reference>
<evidence type="ECO:0000313" key="14">
    <source>
        <dbReference type="EMBL" id="KQJ95295.1"/>
    </source>
</evidence>
<feature type="transmembrane region" description="Helical" evidence="12">
    <location>
        <begin position="737"/>
        <end position="760"/>
    </location>
</feature>
<dbReference type="GO" id="GO:0009833">
    <property type="term" value="P:plant-type primary cell wall biogenesis"/>
    <property type="evidence" value="ECO:0000318"/>
    <property type="project" value="GO_Central"/>
</dbReference>
<feature type="active site" evidence="9">
    <location>
        <position position="219"/>
    </location>
</feature>
<dbReference type="OrthoDB" id="72851at2759"/>
<dbReference type="GO" id="GO:0005886">
    <property type="term" value="C:plasma membrane"/>
    <property type="evidence" value="ECO:0000318"/>
    <property type="project" value="GO_Central"/>
</dbReference>
<feature type="binding site" evidence="10">
    <location>
        <position position="219"/>
    </location>
    <ligand>
        <name>UDP-alpha-D-glucose</name>
        <dbReference type="ChEBI" id="CHEBI:58885"/>
    </ligand>
</feature>
<dbReference type="RefSeq" id="XP_003573454.1">
    <property type="nucleotide sequence ID" value="XM_003573406.4"/>
</dbReference>
<dbReference type="eggNOG" id="ENOG502QU14">
    <property type="taxonomic scope" value="Eukaryota"/>
</dbReference>
<dbReference type="Gene3D" id="3.90.550.10">
    <property type="entry name" value="Spore Coat Polysaccharide Biosynthesis Protein SpsA, Chain A"/>
    <property type="match status" value="1"/>
</dbReference>
<dbReference type="FunCoup" id="I1I1D2">
    <property type="interactions" value="5"/>
</dbReference>
<feature type="binding site" evidence="10">
    <location>
        <position position="397"/>
    </location>
    <ligand>
        <name>UDP-alpha-D-glucose</name>
        <dbReference type="ChEBI" id="CHEBI:58885"/>
    </ligand>
</feature>
<feature type="transmembrane region" description="Helical" evidence="12">
    <location>
        <begin position="827"/>
        <end position="850"/>
    </location>
</feature>
<evidence type="ECO:0000256" key="5">
    <source>
        <dbReference type="ARBA" id="ARBA00022989"/>
    </source>
</evidence>
<dbReference type="Gramene" id="KQJ95295">
    <property type="protein sequence ID" value="KQJ95295"/>
    <property type="gene ID" value="BRADI_3g16307v3"/>
</dbReference>
<evidence type="ECO:0000256" key="1">
    <source>
        <dbReference type="ARBA" id="ARBA00004653"/>
    </source>
</evidence>
<feature type="transmembrane region" description="Helical" evidence="12">
    <location>
        <begin position="890"/>
        <end position="910"/>
    </location>
</feature>
<feature type="transmembrane region" description="Helical" evidence="12">
    <location>
        <begin position="705"/>
        <end position="730"/>
    </location>
</feature>
<name>I1I1D2_BRADI</name>
<accession>I1I1D2</accession>
<evidence type="ECO:0000256" key="7">
    <source>
        <dbReference type="ARBA" id="ARBA00023136"/>
    </source>
</evidence>
<feature type="binding site" evidence="10">
    <location>
        <position position="189"/>
    </location>
    <ligand>
        <name>UDP-alpha-D-glucose</name>
        <dbReference type="ChEBI" id="CHEBI:58885"/>
    </ligand>
</feature>
<feature type="active site" evidence="9">
    <location>
        <position position="628"/>
    </location>
</feature>
<dbReference type="SUPFAM" id="SSF53448">
    <property type="entry name" value="Nucleotide-diphospho-sugar transferases"/>
    <property type="match status" value="1"/>
</dbReference>
<keyword evidence="3" id="KW-0808">Transferase</keyword>
<organism evidence="15">
    <name type="scientific">Brachypodium distachyon</name>
    <name type="common">Purple false brome</name>
    <name type="synonym">Trachynia distachya</name>
    <dbReference type="NCBI Taxonomy" id="15368"/>
    <lineage>
        <taxon>Eukaryota</taxon>
        <taxon>Viridiplantae</taxon>
        <taxon>Streptophyta</taxon>
        <taxon>Embryophyta</taxon>
        <taxon>Tracheophyta</taxon>
        <taxon>Spermatophyta</taxon>
        <taxon>Magnoliopsida</taxon>
        <taxon>Liliopsida</taxon>
        <taxon>Poales</taxon>
        <taxon>Poaceae</taxon>
        <taxon>BOP clade</taxon>
        <taxon>Pooideae</taxon>
        <taxon>Stipodae</taxon>
        <taxon>Brachypodieae</taxon>
        <taxon>Brachypodium</taxon>
    </lineage>
</organism>
<dbReference type="FunFam" id="3.90.550.10:FF:000027">
    <property type="entry name" value="Cellulose synthase-like protein D4"/>
    <property type="match status" value="1"/>
</dbReference>
<dbReference type="EMBL" id="KP260637">
    <property type="protein sequence ID" value="AKJ66173.1"/>
    <property type="molecule type" value="mRNA"/>
</dbReference>
<dbReference type="PANTHER" id="PTHR13301">
    <property type="entry name" value="X-BOX TRANSCRIPTION FACTOR-RELATED"/>
    <property type="match status" value="1"/>
</dbReference>
<dbReference type="InterPro" id="IPR005150">
    <property type="entry name" value="Cellulose_synth"/>
</dbReference>
<dbReference type="GO" id="GO:0016760">
    <property type="term" value="F:cellulose synthase (UDP-forming) activity"/>
    <property type="evidence" value="ECO:0007669"/>
    <property type="project" value="InterPro"/>
</dbReference>
<keyword evidence="8" id="KW-0961">Cell wall biogenesis/degradation</keyword>
<dbReference type="Proteomes" id="UP000008810">
    <property type="component" value="Chromosome 3"/>
</dbReference>
<dbReference type="STRING" id="15368.I1I1D2"/>
<comment type="subcellular location">
    <subcellularLocation>
        <location evidence="1">Golgi apparatus membrane</location>
        <topology evidence="1">Multi-pass membrane protein</topology>
    </subcellularLocation>
</comment>
<dbReference type="EMBL" id="CM000882">
    <property type="protein sequence ID" value="KQJ95295.1"/>
    <property type="molecule type" value="Genomic_DNA"/>
</dbReference>
<keyword evidence="16" id="KW-1185">Reference proteome</keyword>
<dbReference type="Pfam" id="PF03552">
    <property type="entry name" value="Cellulose_synt"/>
    <property type="match status" value="1"/>
</dbReference>
<feature type="transmembrane region" description="Helical" evidence="12">
    <location>
        <begin position="98"/>
        <end position="118"/>
    </location>
</feature>
<dbReference type="GeneID" id="100834026"/>
<dbReference type="OMA" id="WIEPSEN"/>
<dbReference type="GO" id="GO:0071555">
    <property type="term" value="P:cell wall organization"/>
    <property type="evidence" value="ECO:0007669"/>
    <property type="project" value="UniProtKB-KW"/>
</dbReference>